<keyword evidence="2" id="KW-1185">Reference proteome</keyword>
<comment type="caution">
    <text evidence="1">The sequence shown here is derived from an EMBL/GenBank/DDBJ whole genome shotgun (WGS) entry which is preliminary data.</text>
</comment>
<name>A0A4Y2BGP0_ARAVE</name>
<organism evidence="1 2">
    <name type="scientific">Araneus ventricosus</name>
    <name type="common">Orbweaver spider</name>
    <name type="synonym">Epeira ventricosa</name>
    <dbReference type="NCBI Taxonomy" id="182803"/>
    <lineage>
        <taxon>Eukaryota</taxon>
        <taxon>Metazoa</taxon>
        <taxon>Ecdysozoa</taxon>
        <taxon>Arthropoda</taxon>
        <taxon>Chelicerata</taxon>
        <taxon>Arachnida</taxon>
        <taxon>Araneae</taxon>
        <taxon>Araneomorphae</taxon>
        <taxon>Entelegynae</taxon>
        <taxon>Araneoidea</taxon>
        <taxon>Araneidae</taxon>
        <taxon>Araneus</taxon>
    </lineage>
</organism>
<dbReference type="AlphaFoldDB" id="A0A4Y2BGP0"/>
<reference evidence="1 2" key="1">
    <citation type="journal article" date="2019" name="Sci. Rep.">
        <title>Orb-weaving spider Araneus ventricosus genome elucidates the spidroin gene catalogue.</title>
        <authorList>
            <person name="Kono N."/>
            <person name="Nakamura H."/>
            <person name="Ohtoshi R."/>
            <person name="Moran D.A.P."/>
            <person name="Shinohara A."/>
            <person name="Yoshida Y."/>
            <person name="Fujiwara M."/>
            <person name="Mori M."/>
            <person name="Tomita M."/>
            <person name="Arakawa K."/>
        </authorList>
    </citation>
    <scope>NUCLEOTIDE SEQUENCE [LARGE SCALE GENOMIC DNA]</scope>
</reference>
<proteinExistence type="predicted"/>
<evidence type="ECO:0000313" key="2">
    <source>
        <dbReference type="Proteomes" id="UP000499080"/>
    </source>
</evidence>
<gene>
    <name evidence="1" type="ORF">AVEN_136922_1</name>
</gene>
<sequence length="93" mass="10432">MWTALFAPDERFANRSRAAGSQMWAAFFSDGRKVRGLFAPIQILSVSVNTKGFPIRIWGRIRGKFVVTRELASLNLQTKAYSKALPKTSPTDK</sequence>
<dbReference type="Proteomes" id="UP000499080">
    <property type="component" value="Unassembled WGS sequence"/>
</dbReference>
<protein>
    <submittedName>
        <fullName evidence="1">Uncharacterized protein</fullName>
    </submittedName>
</protein>
<dbReference type="EMBL" id="BGPR01000079">
    <property type="protein sequence ID" value="GBL91421.1"/>
    <property type="molecule type" value="Genomic_DNA"/>
</dbReference>
<accession>A0A4Y2BGP0</accession>
<evidence type="ECO:0000313" key="1">
    <source>
        <dbReference type="EMBL" id="GBL91421.1"/>
    </source>
</evidence>